<sequence length="90" mass="10529">MLFCLGRKDSQRLCGMLFGVEMNNIEISINGQDLTHDEYMVLSIALSKYLVMLKTQQEEVRGGKKVSFDESYCRYHMDILEGIFKKWKNL</sequence>
<accession>A0A6J5RW26</accession>
<reference evidence="1" key="1">
    <citation type="submission" date="2020-05" db="EMBL/GenBank/DDBJ databases">
        <authorList>
            <person name="Chiriac C."/>
            <person name="Salcher M."/>
            <person name="Ghai R."/>
            <person name="Kavagutti S V."/>
        </authorList>
    </citation>
    <scope>NUCLEOTIDE SEQUENCE</scope>
</reference>
<evidence type="ECO:0000313" key="1">
    <source>
        <dbReference type="EMBL" id="CAB4200126.1"/>
    </source>
</evidence>
<proteinExistence type="predicted"/>
<protein>
    <submittedName>
        <fullName evidence="1">Uncharacterized protein</fullName>
    </submittedName>
</protein>
<name>A0A6J5RW26_9CAUD</name>
<dbReference type="EMBL" id="LR797304">
    <property type="protein sequence ID" value="CAB4200126.1"/>
    <property type="molecule type" value="Genomic_DNA"/>
</dbReference>
<gene>
    <name evidence="1" type="ORF">UFOVP1357_30</name>
</gene>
<organism evidence="1">
    <name type="scientific">uncultured Caudovirales phage</name>
    <dbReference type="NCBI Taxonomy" id="2100421"/>
    <lineage>
        <taxon>Viruses</taxon>
        <taxon>Duplodnaviria</taxon>
        <taxon>Heunggongvirae</taxon>
        <taxon>Uroviricota</taxon>
        <taxon>Caudoviricetes</taxon>
        <taxon>Peduoviridae</taxon>
        <taxon>Maltschvirus</taxon>
        <taxon>Maltschvirus maltsch</taxon>
    </lineage>
</organism>